<evidence type="ECO:0000313" key="2">
    <source>
        <dbReference type="EMBL" id="ADP98063.1"/>
    </source>
</evidence>
<evidence type="ECO:0000256" key="1">
    <source>
        <dbReference type="SAM" id="MobiDB-lite"/>
    </source>
</evidence>
<accession>E4PGF2</accession>
<reference evidence="3" key="2">
    <citation type="submission" date="2010-02" db="EMBL/GenBank/DDBJ databases">
        <title>Complete genome sequence of Marinobacter adhaerens type strain (HP15).</title>
        <authorList>
            <person name="Gaerdes A.A.M."/>
            <person name="Kaeppel E."/>
            <person name="Shezad A."/>
            <person name="Seebah S."/>
            <person name="Teeling H."/>
            <person name="Yarza P."/>
            <person name="Gloeckner F.O."/>
            <person name="Ullrich M.S."/>
        </authorList>
    </citation>
    <scope>NUCLEOTIDE SEQUENCE [LARGE SCALE GENOMIC DNA]</scope>
    <source>
        <strain evidence="3">DSM 23420 / HP15</strain>
    </source>
</reference>
<dbReference type="KEGG" id="mad:HP15_2299"/>
<dbReference type="STRING" id="225937.HP15_2299"/>
<dbReference type="PATRIC" id="fig|225937.3.peg.2320"/>
<dbReference type="AlphaFoldDB" id="E4PGF2"/>
<gene>
    <name evidence="2" type="ordered locus">HP15_2299</name>
</gene>
<dbReference type="Proteomes" id="UP000007077">
    <property type="component" value="Chromosome"/>
</dbReference>
<sequence>MKEVEEQMLSLVVMASHVDQLTGTVHQIEEKKSLQRRASGPRSRPMSVKM</sequence>
<feature type="region of interest" description="Disordered" evidence="1">
    <location>
        <begin position="28"/>
        <end position="50"/>
    </location>
</feature>
<dbReference type="EMBL" id="CP001978">
    <property type="protein sequence ID" value="ADP98063.1"/>
    <property type="molecule type" value="Genomic_DNA"/>
</dbReference>
<protein>
    <submittedName>
        <fullName evidence="2">Uncharacterized protein</fullName>
    </submittedName>
</protein>
<reference evidence="2 3" key="1">
    <citation type="journal article" date="2010" name="Stand. Genomic Sci.">
        <title>Complete genome sequence of Marinobacter adhaerens type strain (HP15), a diatom-interacting marine microorganism.</title>
        <authorList>
            <person name="Gardes A."/>
            <person name="Kaeppel E."/>
            <person name="Shehzad A."/>
            <person name="Seebah S."/>
            <person name="Teeling H."/>
            <person name="Yarza P."/>
            <person name="Glockner F.O."/>
            <person name="Grossart H.P."/>
            <person name="Ullrich M.S."/>
        </authorList>
    </citation>
    <scope>NUCLEOTIDE SEQUENCE [LARGE SCALE GENOMIC DNA]</scope>
    <source>
        <strain evidence="3">DSM 23420 / HP15</strain>
    </source>
</reference>
<organism evidence="2 3">
    <name type="scientific">Marinobacter adhaerens (strain DSM 23420 / HP15)</name>
    <dbReference type="NCBI Taxonomy" id="225937"/>
    <lineage>
        <taxon>Bacteria</taxon>
        <taxon>Pseudomonadati</taxon>
        <taxon>Pseudomonadota</taxon>
        <taxon>Gammaproteobacteria</taxon>
        <taxon>Pseudomonadales</taxon>
        <taxon>Marinobacteraceae</taxon>
        <taxon>Marinobacter</taxon>
    </lineage>
</organism>
<proteinExistence type="predicted"/>
<dbReference type="HOGENOM" id="CLU_3119533_0_0_6"/>
<name>E4PGF2_MARAH</name>
<evidence type="ECO:0000313" key="3">
    <source>
        <dbReference type="Proteomes" id="UP000007077"/>
    </source>
</evidence>